<name>A0ACC1AC93_9ROSI</name>
<dbReference type="EMBL" id="CM047907">
    <property type="protein sequence ID" value="KAJ0084580.1"/>
    <property type="molecule type" value="Genomic_DNA"/>
</dbReference>
<keyword evidence="2" id="KW-1185">Reference proteome</keyword>
<proteinExistence type="predicted"/>
<dbReference type="Proteomes" id="UP001164250">
    <property type="component" value="Chromosome 11"/>
</dbReference>
<gene>
    <name evidence="1" type="ORF">Patl1_29850</name>
</gene>
<accession>A0ACC1AC93</accession>
<evidence type="ECO:0000313" key="1">
    <source>
        <dbReference type="EMBL" id="KAJ0084580.1"/>
    </source>
</evidence>
<sequence>MKRVERSVIIANWCIHEDPALRPTKKNVTQMMEVAIEVSIPPAIGASLSAAENSSSGLSLSGDFAFGFHPIGNNNELFLPSIWYDKIPSKTILWFANRDKPGPRGSRVELTSASGLATLRFSTAVRIRYGRTSGVLRTPCCLHRHWNVGSCLF</sequence>
<organism evidence="1 2">
    <name type="scientific">Pistacia atlantica</name>
    <dbReference type="NCBI Taxonomy" id="434234"/>
    <lineage>
        <taxon>Eukaryota</taxon>
        <taxon>Viridiplantae</taxon>
        <taxon>Streptophyta</taxon>
        <taxon>Embryophyta</taxon>
        <taxon>Tracheophyta</taxon>
        <taxon>Spermatophyta</taxon>
        <taxon>Magnoliopsida</taxon>
        <taxon>eudicotyledons</taxon>
        <taxon>Gunneridae</taxon>
        <taxon>Pentapetalae</taxon>
        <taxon>rosids</taxon>
        <taxon>malvids</taxon>
        <taxon>Sapindales</taxon>
        <taxon>Anacardiaceae</taxon>
        <taxon>Pistacia</taxon>
    </lineage>
</organism>
<comment type="caution">
    <text evidence="1">The sequence shown here is derived from an EMBL/GenBank/DDBJ whole genome shotgun (WGS) entry which is preliminary data.</text>
</comment>
<evidence type="ECO:0000313" key="2">
    <source>
        <dbReference type="Proteomes" id="UP001164250"/>
    </source>
</evidence>
<protein>
    <submittedName>
        <fullName evidence="1">Uncharacterized protein</fullName>
    </submittedName>
</protein>
<reference evidence="2" key="1">
    <citation type="journal article" date="2023" name="G3 (Bethesda)">
        <title>Genome assembly and association tests identify interacting loci associated with vigor, precocity, and sex in interspecific pistachio rootstocks.</title>
        <authorList>
            <person name="Palmer W."/>
            <person name="Jacygrad E."/>
            <person name="Sagayaradj S."/>
            <person name="Cavanaugh K."/>
            <person name="Han R."/>
            <person name="Bertier L."/>
            <person name="Beede B."/>
            <person name="Kafkas S."/>
            <person name="Golino D."/>
            <person name="Preece J."/>
            <person name="Michelmore R."/>
        </authorList>
    </citation>
    <scope>NUCLEOTIDE SEQUENCE [LARGE SCALE GENOMIC DNA]</scope>
</reference>